<dbReference type="PANTHER" id="PTHR47595:SF1">
    <property type="entry name" value="MYB_SANT-LIKE DNA-BINDING DOMAIN-CONTAINING PROTEIN"/>
    <property type="match status" value="1"/>
</dbReference>
<evidence type="ECO:0000313" key="2">
    <source>
        <dbReference type="EMBL" id="KYN12719.1"/>
    </source>
</evidence>
<dbReference type="Pfam" id="PF13837">
    <property type="entry name" value="Myb_DNA-bind_4"/>
    <property type="match status" value="1"/>
</dbReference>
<dbReference type="STRING" id="471704.A0A151IXD4"/>
<dbReference type="EMBL" id="KQ980811">
    <property type="protein sequence ID" value="KYN12719.1"/>
    <property type="molecule type" value="Genomic_DNA"/>
</dbReference>
<dbReference type="Proteomes" id="UP000078492">
    <property type="component" value="Unassembled WGS sequence"/>
</dbReference>
<gene>
    <name evidence="2" type="ORF">ALC57_15110</name>
</gene>
<dbReference type="InterPro" id="IPR044822">
    <property type="entry name" value="Myb_DNA-bind_4"/>
</dbReference>
<dbReference type="Gene3D" id="1.10.10.60">
    <property type="entry name" value="Homeodomain-like"/>
    <property type="match status" value="1"/>
</dbReference>
<keyword evidence="3" id="KW-1185">Reference proteome</keyword>
<reference evidence="2 3" key="1">
    <citation type="submission" date="2015-09" db="EMBL/GenBank/DDBJ databases">
        <title>Trachymyrmex cornetzi WGS genome.</title>
        <authorList>
            <person name="Nygaard S."/>
            <person name="Hu H."/>
            <person name="Boomsma J."/>
            <person name="Zhang G."/>
        </authorList>
    </citation>
    <scope>NUCLEOTIDE SEQUENCE [LARGE SCALE GENOMIC DNA]</scope>
    <source>
        <strain evidence="2">Tcor2-1</strain>
        <tissue evidence="2">Whole body</tissue>
    </source>
</reference>
<proteinExistence type="predicted"/>
<sequence>MDKETLMYRCRKRYYVTNVHKKRVSKQCRFKSTKTGTWVDKSHLDVATICKIIACFLMLRHPRQDDTQVETGVSSPNTIVDWFNFCREVCVFWKTLLFATQLLHNHQAALVQQRSKAIITKSGLIHPNNDTSDIQTTSENYTNNLSEEKGTFHWPHEVILLLLALHEEHECQIKNGKISMKKLWNIIALELNKKGYSVTDLQCKSKMAGMKNTYKSIKDYNAKSSNNPRRWQYFDIMDKQFNDKPWVAPILTLDSANPSPLSEITNTGQKKRSSPIIYPVESKLSDTIEETR</sequence>
<feature type="domain" description="Myb/SANT-like DNA-binding" evidence="1">
    <location>
        <begin position="153"/>
        <end position="239"/>
    </location>
</feature>
<protein>
    <recommendedName>
        <fullName evidence="1">Myb/SANT-like DNA-binding domain-containing protein</fullName>
    </recommendedName>
</protein>
<name>A0A151IXD4_9HYME</name>
<evidence type="ECO:0000313" key="3">
    <source>
        <dbReference type="Proteomes" id="UP000078492"/>
    </source>
</evidence>
<evidence type="ECO:0000259" key="1">
    <source>
        <dbReference type="Pfam" id="PF13837"/>
    </source>
</evidence>
<dbReference type="PANTHER" id="PTHR47595">
    <property type="entry name" value="HEAT SHOCK 70 KDA PROTEIN 14"/>
    <property type="match status" value="1"/>
</dbReference>
<dbReference type="AlphaFoldDB" id="A0A151IXD4"/>
<accession>A0A151IXD4</accession>
<organism evidence="2 3">
    <name type="scientific">Trachymyrmex cornetzi</name>
    <dbReference type="NCBI Taxonomy" id="471704"/>
    <lineage>
        <taxon>Eukaryota</taxon>
        <taxon>Metazoa</taxon>
        <taxon>Ecdysozoa</taxon>
        <taxon>Arthropoda</taxon>
        <taxon>Hexapoda</taxon>
        <taxon>Insecta</taxon>
        <taxon>Pterygota</taxon>
        <taxon>Neoptera</taxon>
        <taxon>Endopterygota</taxon>
        <taxon>Hymenoptera</taxon>
        <taxon>Apocrita</taxon>
        <taxon>Aculeata</taxon>
        <taxon>Formicoidea</taxon>
        <taxon>Formicidae</taxon>
        <taxon>Myrmicinae</taxon>
        <taxon>Trachymyrmex</taxon>
    </lineage>
</organism>